<gene>
    <name evidence="2" type="ORF">P9H32_06435</name>
</gene>
<name>A0ABU5MVK7_9BACT</name>
<evidence type="ECO:0000313" key="3">
    <source>
        <dbReference type="Proteomes" id="UP001290861"/>
    </source>
</evidence>
<dbReference type="InterPro" id="IPR017850">
    <property type="entry name" value="Alkaline_phosphatase_core_sf"/>
</dbReference>
<evidence type="ECO:0000313" key="2">
    <source>
        <dbReference type="EMBL" id="MDZ8118264.1"/>
    </source>
</evidence>
<dbReference type="RefSeq" id="WP_322608062.1">
    <property type="nucleotide sequence ID" value="NZ_JARVCO010000007.1"/>
</dbReference>
<dbReference type="SUPFAM" id="SSF53649">
    <property type="entry name" value="Alkaline phosphatase-like"/>
    <property type="match status" value="1"/>
</dbReference>
<keyword evidence="3" id="KW-1185">Reference proteome</keyword>
<feature type="domain" description="Sulfatase N-terminal" evidence="1">
    <location>
        <begin position="29"/>
        <end position="303"/>
    </location>
</feature>
<accession>A0ABU5MVK7</accession>
<dbReference type="EMBL" id="JARVCO010000007">
    <property type="protein sequence ID" value="MDZ8118264.1"/>
    <property type="molecule type" value="Genomic_DNA"/>
</dbReference>
<reference evidence="2 3" key="1">
    <citation type="journal article" date="2024" name="Appl. Environ. Microbiol.">
        <title>Pontiella agarivorans sp. nov., a novel marine anaerobic bacterium capable of degrading macroalgal polysaccharides and fixing nitrogen.</title>
        <authorList>
            <person name="Liu N."/>
            <person name="Kivenson V."/>
            <person name="Peng X."/>
            <person name="Cui Z."/>
            <person name="Lankiewicz T.S."/>
            <person name="Gosselin K.M."/>
            <person name="English C.J."/>
            <person name="Blair E.M."/>
            <person name="O'Malley M.A."/>
            <person name="Valentine D.L."/>
        </authorList>
    </citation>
    <scope>NUCLEOTIDE SEQUENCE [LARGE SCALE GENOMIC DNA]</scope>
    <source>
        <strain evidence="2 3">NLcol2</strain>
    </source>
</reference>
<dbReference type="PANTHER" id="PTHR43751">
    <property type="entry name" value="SULFATASE"/>
    <property type="match status" value="1"/>
</dbReference>
<dbReference type="CDD" id="cd16027">
    <property type="entry name" value="SGSH"/>
    <property type="match status" value="1"/>
</dbReference>
<dbReference type="Proteomes" id="UP001290861">
    <property type="component" value="Unassembled WGS sequence"/>
</dbReference>
<dbReference type="InterPro" id="IPR052701">
    <property type="entry name" value="GAG_Ulvan_Degrading_Sulfatases"/>
</dbReference>
<comment type="caution">
    <text evidence="2">The sequence shown here is derived from an EMBL/GenBank/DDBJ whole genome shotgun (WGS) entry which is preliminary data.</text>
</comment>
<dbReference type="Gene3D" id="3.40.720.10">
    <property type="entry name" value="Alkaline Phosphatase, subunit A"/>
    <property type="match status" value="1"/>
</dbReference>
<dbReference type="Pfam" id="PF00884">
    <property type="entry name" value="Sulfatase"/>
    <property type="match status" value="1"/>
</dbReference>
<dbReference type="PANTHER" id="PTHR43751:SF1">
    <property type="entry name" value="SULFATASE ATSG-RELATED"/>
    <property type="match status" value="1"/>
</dbReference>
<dbReference type="InterPro" id="IPR000917">
    <property type="entry name" value="Sulfatase_N"/>
</dbReference>
<organism evidence="2 3">
    <name type="scientific">Pontiella agarivorans</name>
    <dbReference type="NCBI Taxonomy" id="3038953"/>
    <lineage>
        <taxon>Bacteria</taxon>
        <taxon>Pseudomonadati</taxon>
        <taxon>Kiritimatiellota</taxon>
        <taxon>Kiritimatiellia</taxon>
        <taxon>Kiritimatiellales</taxon>
        <taxon>Pontiellaceae</taxon>
        <taxon>Pontiella</taxon>
    </lineage>
</organism>
<sequence length="464" mass="51954">MKMRWAGYWLCVVLGWTCVLGVPAKTDRPNMVIVMGDDVSWTAFGCTETPYAAHTPHIDTLASQGMRFSNFFCAVATCTPVRTELYTGLLPPHSGVYANGCPLKPGTEHMVQYLKALGYRVGLTGKHHFDRIDDFERIEGFEVDCVKPDPNWNMEGVTSFVKDAQRKGQNFCLVIASIHPHAVLVDGDPSRYPPEEIVLPPHFVDTPATRTMLSKQMAEITELDRQVGATMALLEEEGLAGDTLMLFLSEQGNAMARGKWSIHDWGNRAVCIARWPGHIEAGSCTDAIAQYCDIVPTFIDVAGGAPLDHLDGKSLLKVLEGKTKTHRKQAYLSYGKAQHYQRGVVDQRYKLIWTMDPSIPYASSAVVTPKNNQKWYAKAWREWEAQAAVNEQAKAQVERCLTYEEFMLFDVQADPFELTNLADNPENAGLVKRMHEQLLAQMKQLGDDVSQPIVKKKRRKGRGH</sequence>
<proteinExistence type="predicted"/>
<evidence type="ECO:0000259" key="1">
    <source>
        <dbReference type="Pfam" id="PF00884"/>
    </source>
</evidence>
<protein>
    <submittedName>
        <fullName evidence="2">Sulfatase</fullName>
    </submittedName>
</protein>